<dbReference type="RefSeq" id="WP_108030847.1">
    <property type="nucleotide sequence ID" value="NZ_PYUE01000007.1"/>
</dbReference>
<proteinExistence type="predicted"/>
<protein>
    <submittedName>
        <fullName evidence="1">Uncharacterized protein</fullName>
    </submittedName>
</protein>
<dbReference type="EMBL" id="SZPT01000002">
    <property type="protein sequence ID" value="TKI47385.1"/>
    <property type="molecule type" value="Genomic_DNA"/>
</dbReference>
<accession>A0ABY2SVQ1</accession>
<dbReference type="Proteomes" id="UP000308330">
    <property type="component" value="Unassembled WGS sequence"/>
</dbReference>
<reference evidence="1 2" key="1">
    <citation type="submission" date="2019-04" db="EMBL/GenBank/DDBJ databases">
        <title>Lysinibacillus genome sequencing.</title>
        <authorList>
            <person name="Dunlap C."/>
        </authorList>
    </citation>
    <scope>NUCLEOTIDE SEQUENCE [LARGE SCALE GENOMIC DNA]</scope>
    <source>
        <strain evidence="1 2">KCTC 33042</strain>
    </source>
</reference>
<gene>
    <name evidence="1" type="ORF">FC748_06865</name>
</gene>
<name>A0ABY2SVQ1_9BACI</name>
<comment type="caution">
    <text evidence="1">The sequence shown here is derived from an EMBL/GenBank/DDBJ whole genome shotgun (WGS) entry which is preliminary data.</text>
</comment>
<sequence length="132" mass="15556">MNEERKFISRNQAAKSCGITGRCFNYLINQEPFNKYLMTEDSNNILVNSDVIPLISEYYETHMASFHYYNSIPEYIPASRVARMLNISYRELIVEIDSGKWSGMYVKTPKCVPPPKDLFDIKFNYFFYGQKF</sequence>
<keyword evidence="2" id="KW-1185">Reference proteome</keyword>
<evidence type="ECO:0000313" key="1">
    <source>
        <dbReference type="EMBL" id="TKI47385.1"/>
    </source>
</evidence>
<organism evidence="1 2">
    <name type="scientific">Lysinibacillus tabacifolii</name>
    <dbReference type="NCBI Taxonomy" id="1173107"/>
    <lineage>
        <taxon>Bacteria</taxon>
        <taxon>Bacillati</taxon>
        <taxon>Bacillota</taxon>
        <taxon>Bacilli</taxon>
        <taxon>Bacillales</taxon>
        <taxon>Bacillaceae</taxon>
        <taxon>Lysinibacillus</taxon>
    </lineage>
</organism>
<evidence type="ECO:0000313" key="2">
    <source>
        <dbReference type="Proteomes" id="UP000308330"/>
    </source>
</evidence>